<dbReference type="PROSITE" id="PS51409">
    <property type="entry name" value="ARGINASE_2"/>
    <property type="match status" value="1"/>
</dbReference>
<evidence type="ECO:0000256" key="2">
    <source>
        <dbReference type="ARBA" id="ARBA00022723"/>
    </source>
</evidence>
<keyword evidence="7" id="KW-1185">Reference proteome</keyword>
<dbReference type="RefSeq" id="WP_073135788.1">
    <property type="nucleotide sequence ID" value="NZ_FQWQ01000002.1"/>
</dbReference>
<dbReference type="InterPro" id="IPR020855">
    <property type="entry name" value="Ureohydrolase_Mn_BS"/>
</dbReference>
<comment type="similarity">
    <text evidence="1">Belongs to the arginase family. Agmatinase subfamily.</text>
</comment>
<dbReference type="PANTHER" id="PTHR11358:SF26">
    <property type="entry name" value="GUANIDINO ACID HYDROLASE, MITOCHONDRIAL"/>
    <property type="match status" value="1"/>
</dbReference>
<feature type="binding site" evidence="4">
    <location>
        <position position="191"/>
    </location>
    <ligand>
        <name>Mn(2+)</name>
        <dbReference type="ChEBI" id="CHEBI:29035"/>
        <label>1</label>
    </ligand>
</feature>
<keyword evidence="4" id="KW-0464">Manganese</keyword>
<dbReference type="GO" id="GO:0033389">
    <property type="term" value="P:putrescine biosynthetic process from arginine, via agmatine"/>
    <property type="evidence" value="ECO:0007669"/>
    <property type="project" value="TreeGrafter"/>
</dbReference>
<feature type="binding site" evidence="4">
    <location>
        <position position="113"/>
    </location>
    <ligand>
        <name>Mn(2+)</name>
        <dbReference type="ChEBI" id="CHEBI:29035"/>
        <label>1</label>
    </ligand>
</feature>
<feature type="binding site" evidence="4">
    <location>
        <position position="115"/>
    </location>
    <ligand>
        <name>Mn(2+)</name>
        <dbReference type="ChEBI" id="CHEBI:29035"/>
        <label>1</label>
    </ligand>
</feature>
<protein>
    <submittedName>
        <fullName evidence="6">Agmatinase</fullName>
    </submittedName>
</protein>
<dbReference type="Gene3D" id="3.40.800.10">
    <property type="entry name" value="Ureohydrolase domain"/>
    <property type="match status" value="1"/>
</dbReference>
<accession>A0A1M5R1F8</accession>
<proteinExistence type="inferred from homology"/>
<evidence type="ECO:0000256" key="1">
    <source>
        <dbReference type="ARBA" id="ARBA00009227"/>
    </source>
</evidence>
<dbReference type="PROSITE" id="PS01053">
    <property type="entry name" value="ARGINASE_1"/>
    <property type="match status" value="1"/>
</dbReference>
<dbReference type="InterPro" id="IPR006035">
    <property type="entry name" value="Ureohydrolase"/>
</dbReference>
<evidence type="ECO:0000256" key="3">
    <source>
        <dbReference type="ARBA" id="ARBA00022801"/>
    </source>
</evidence>
<dbReference type="EMBL" id="FQWQ01000002">
    <property type="protein sequence ID" value="SHH20234.1"/>
    <property type="molecule type" value="Genomic_DNA"/>
</dbReference>
<evidence type="ECO:0000313" key="7">
    <source>
        <dbReference type="Proteomes" id="UP000184212"/>
    </source>
</evidence>
<organism evidence="6 7">
    <name type="scientific">Chryseolinea serpens</name>
    <dbReference type="NCBI Taxonomy" id="947013"/>
    <lineage>
        <taxon>Bacteria</taxon>
        <taxon>Pseudomonadati</taxon>
        <taxon>Bacteroidota</taxon>
        <taxon>Cytophagia</taxon>
        <taxon>Cytophagales</taxon>
        <taxon>Fulvivirgaceae</taxon>
        <taxon>Chryseolinea</taxon>
    </lineage>
</organism>
<dbReference type="Pfam" id="PF00491">
    <property type="entry name" value="Arginase"/>
    <property type="match status" value="1"/>
</dbReference>
<name>A0A1M5R1F8_9BACT</name>
<sequence length="266" mass="29110">MVSVLGIPLDSNSSFLSGAASAPQKIREAYHSASANYCAENGTDLSQTQSWKDQGDLQLPGMPAAFPSIEQNVFNLLSKDHRVLSLGGDHSITYPIIKAFAKKYRPLNILHLDAHGDLYDDFEGNKFSHACPFARIMEEGLASRLVQVGIRTYNPHQREQARRFGVESIEMKDWKDGTNLSFDGPLYISLDLDALDPAFVPGVSHHEPGGFSTRQVLGILQGLNATIVGADIVELNPTRDINNMTAMVAAKFFKELLVKLLPAASV</sequence>
<dbReference type="CDD" id="cd11593">
    <property type="entry name" value="Agmatinase-like_2"/>
    <property type="match status" value="1"/>
</dbReference>
<dbReference type="STRING" id="947013.SAMN04488109_3144"/>
<dbReference type="InterPro" id="IPR023696">
    <property type="entry name" value="Ureohydrolase_dom_sf"/>
</dbReference>
<dbReference type="NCBIfam" id="TIGR01230">
    <property type="entry name" value="agmatinase"/>
    <property type="match status" value="1"/>
</dbReference>
<dbReference type="GO" id="GO:0046872">
    <property type="term" value="F:metal ion binding"/>
    <property type="evidence" value="ECO:0007669"/>
    <property type="project" value="UniProtKB-KW"/>
</dbReference>
<evidence type="ECO:0000313" key="6">
    <source>
        <dbReference type="EMBL" id="SHH20234.1"/>
    </source>
</evidence>
<dbReference type="GO" id="GO:0008783">
    <property type="term" value="F:agmatinase activity"/>
    <property type="evidence" value="ECO:0007669"/>
    <property type="project" value="TreeGrafter"/>
</dbReference>
<dbReference type="PANTHER" id="PTHR11358">
    <property type="entry name" value="ARGINASE/AGMATINASE"/>
    <property type="match status" value="1"/>
</dbReference>
<evidence type="ECO:0000256" key="4">
    <source>
        <dbReference type="PIRSR" id="PIRSR036979-1"/>
    </source>
</evidence>
<dbReference type="OrthoDB" id="9788689at2"/>
<reference evidence="6 7" key="1">
    <citation type="submission" date="2016-11" db="EMBL/GenBank/DDBJ databases">
        <authorList>
            <person name="Jaros S."/>
            <person name="Januszkiewicz K."/>
            <person name="Wedrychowicz H."/>
        </authorList>
    </citation>
    <scope>NUCLEOTIDE SEQUENCE [LARGE SCALE GENOMIC DNA]</scope>
    <source>
        <strain evidence="6 7">DSM 24574</strain>
    </source>
</reference>
<keyword evidence="2 4" id="KW-0479">Metal-binding</keyword>
<dbReference type="Proteomes" id="UP000184212">
    <property type="component" value="Unassembled WGS sequence"/>
</dbReference>
<dbReference type="SUPFAM" id="SSF52768">
    <property type="entry name" value="Arginase/deacetylase"/>
    <property type="match status" value="1"/>
</dbReference>
<comment type="cofactor">
    <cofactor evidence="4">
        <name>Mn(2+)</name>
        <dbReference type="ChEBI" id="CHEBI:29035"/>
    </cofactor>
    <text evidence="4">Binds 2 manganese ions per subunit.</text>
</comment>
<feature type="binding site" evidence="4">
    <location>
        <position position="193"/>
    </location>
    <ligand>
        <name>Mn(2+)</name>
        <dbReference type="ChEBI" id="CHEBI:29035"/>
        <label>1</label>
    </ligand>
</feature>
<evidence type="ECO:0000256" key="5">
    <source>
        <dbReference type="RuleBase" id="RU003684"/>
    </source>
</evidence>
<dbReference type="PIRSF" id="PIRSF036979">
    <property type="entry name" value="Arginase"/>
    <property type="match status" value="1"/>
</dbReference>
<gene>
    <name evidence="6" type="ORF">SAMN04488109_3144</name>
</gene>
<keyword evidence="3 5" id="KW-0378">Hydrolase</keyword>
<feature type="binding site" evidence="4">
    <location>
        <position position="90"/>
    </location>
    <ligand>
        <name>Mn(2+)</name>
        <dbReference type="ChEBI" id="CHEBI:29035"/>
        <label>1</label>
    </ligand>
</feature>
<dbReference type="AlphaFoldDB" id="A0A1M5R1F8"/>
<feature type="binding site" evidence="4">
    <location>
        <position position="117"/>
    </location>
    <ligand>
        <name>Mn(2+)</name>
        <dbReference type="ChEBI" id="CHEBI:29035"/>
        <label>1</label>
    </ligand>
</feature>
<dbReference type="InterPro" id="IPR005925">
    <property type="entry name" value="Agmatinase-rel"/>
</dbReference>